<sequence length="309" mass="34403">MTDSDCFTDETTVLSRPSWGTHACLVYRSRHDLIDTLVPYFQSGLEQNACCVWLTAEPLQAGAAKKVLARNIKSLDRHLKRGRIEILDARDWYRLNGGFSCSAALHRCVRKGLEAQERGYEGLFVSGNTSWLGGSEWDAFMEYETMVNQAIENSRIAAVCAYPLDVCGARELLEIASMHQLAVIRQDGVWRRIALADKAAPPDEEKRWAIGQIEANIEQFATLADRIRHPLQVLMAIADLIENEQSDTIRQQAGEIDAVVRQLDSGWAGSRAVREYLMKHDLAGCGTASVTEPGPCPHPSEHPDSHRSS</sequence>
<proteinExistence type="predicted"/>
<dbReference type="RefSeq" id="WP_317297080.1">
    <property type="nucleotide sequence ID" value="NZ_JABFFQ010000012.1"/>
</dbReference>
<accession>A0ABU3Z5R1</accession>
<gene>
    <name evidence="3" type="ORF">HL657_12130</name>
</gene>
<feature type="compositionally biased region" description="Basic and acidic residues" evidence="1">
    <location>
        <begin position="299"/>
        <end position="309"/>
    </location>
</feature>
<name>A0ABU3Z5R1_9EURY</name>
<keyword evidence="4" id="KW-1185">Reference proteome</keyword>
<reference evidence="3 4" key="1">
    <citation type="submission" date="2020-05" db="EMBL/GenBank/DDBJ databases">
        <title>Isolation and characterization of methanoarchaea from a cold seep at offshore SW Taiwan.</title>
        <authorList>
            <person name="Chen Y.-W."/>
            <person name="Chen S.-C."/>
            <person name="Lai M.-C."/>
        </authorList>
    </citation>
    <scope>NUCLEOTIDE SEQUENCE [LARGE SCALE GENOMIC DNA]</scope>
    <source>
        <strain evidence="3 4">YWC-01</strain>
    </source>
</reference>
<evidence type="ECO:0000313" key="3">
    <source>
        <dbReference type="EMBL" id="MDV4343900.1"/>
    </source>
</evidence>
<evidence type="ECO:0000259" key="2">
    <source>
        <dbReference type="Pfam" id="PF14417"/>
    </source>
</evidence>
<dbReference type="Proteomes" id="UP001273768">
    <property type="component" value="Unassembled WGS sequence"/>
</dbReference>
<dbReference type="EMBL" id="JABFFQ010000012">
    <property type="protein sequence ID" value="MDV4343900.1"/>
    <property type="molecule type" value="Genomic_DNA"/>
</dbReference>
<feature type="region of interest" description="Disordered" evidence="1">
    <location>
        <begin position="290"/>
        <end position="309"/>
    </location>
</feature>
<dbReference type="InterPro" id="IPR025847">
    <property type="entry name" value="MEDS_domain"/>
</dbReference>
<organism evidence="3 4">
    <name type="scientific">Methanoculleus nereidis</name>
    <dbReference type="NCBI Taxonomy" id="2735141"/>
    <lineage>
        <taxon>Archaea</taxon>
        <taxon>Methanobacteriati</taxon>
        <taxon>Methanobacteriota</taxon>
        <taxon>Stenosarchaea group</taxon>
        <taxon>Methanomicrobia</taxon>
        <taxon>Methanomicrobiales</taxon>
        <taxon>Methanomicrobiaceae</taxon>
        <taxon>Methanoculleus</taxon>
    </lineage>
</organism>
<feature type="domain" description="MEDS" evidence="2">
    <location>
        <begin position="21"/>
        <end position="180"/>
    </location>
</feature>
<protein>
    <recommendedName>
        <fullName evidence="2">MEDS domain-containing protein</fullName>
    </recommendedName>
</protein>
<evidence type="ECO:0000256" key="1">
    <source>
        <dbReference type="SAM" id="MobiDB-lite"/>
    </source>
</evidence>
<dbReference type="Pfam" id="PF14417">
    <property type="entry name" value="MEDS"/>
    <property type="match status" value="1"/>
</dbReference>
<comment type="caution">
    <text evidence="3">The sequence shown here is derived from an EMBL/GenBank/DDBJ whole genome shotgun (WGS) entry which is preliminary data.</text>
</comment>
<evidence type="ECO:0000313" key="4">
    <source>
        <dbReference type="Proteomes" id="UP001273768"/>
    </source>
</evidence>